<keyword evidence="2" id="KW-1185">Reference proteome</keyword>
<dbReference type="EMBL" id="VSRR010001872">
    <property type="protein sequence ID" value="MPC28203.1"/>
    <property type="molecule type" value="Genomic_DNA"/>
</dbReference>
<evidence type="ECO:0000313" key="1">
    <source>
        <dbReference type="EMBL" id="MPC28203.1"/>
    </source>
</evidence>
<dbReference type="Proteomes" id="UP000324222">
    <property type="component" value="Unassembled WGS sequence"/>
</dbReference>
<gene>
    <name evidence="1" type="ORF">E2C01_021399</name>
</gene>
<comment type="caution">
    <text evidence="1">The sequence shown here is derived from an EMBL/GenBank/DDBJ whole genome shotgun (WGS) entry which is preliminary data.</text>
</comment>
<reference evidence="1 2" key="1">
    <citation type="submission" date="2019-05" db="EMBL/GenBank/DDBJ databases">
        <title>Another draft genome of Portunus trituberculatus and its Hox gene families provides insights of decapod evolution.</title>
        <authorList>
            <person name="Jeong J.-H."/>
            <person name="Song I."/>
            <person name="Kim S."/>
            <person name="Choi T."/>
            <person name="Kim D."/>
            <person name="Ryu S."/>
            <person name="Kim W."/>
        </authorList>
    </citation>
    <scope>NUCLEOTIDE SEQUENCE [LARGE SCALE GENOMIC DNA]</scope>
    <source>
        <tissue evidence="1">Muscle</tissue>
    </source>
</reference>
<accession>A0A5B7E4J5</accession>
<organism evidence="1 2">
    <name type="scientific">Portunus trituberculatus</name>
    <name type="common">Swimming crab</name>
    <name type="synonym">Neptunus trituberculatus</name>
    <dbReference type="NCBI Taxonomy" id="210409"/>
    <lineage>
        <taxon>Eukaryota</taxon>
        <taxon>Metazoa</taxon>
        <taxon>Ecdysozoa</taxon>
        <taxon>Arthropoda</taxon>
        <taxon>Crustacea</taxon>
        <taxon>Multicrustacea</taxon>
        <taxon>Malacostraca</taxon>
        <taxon>Eumalacostraca</taxon>
        <taxon>Eucarida</taxon>
        <taxon>Decapoda</taxon>
        <taxon>Pleocyemata</taxon>
        <taxon>Brachyura</taxon>
        <taxon>Eubrachyura</taxon>
        <taxon>Portunoidea</taxon>
        <taxon>Portunidae</taxon>
        <taxon>Portuninae</taxon>
        <taxon>Portunus</taxon>
    </lineage>
</organism>
<name>A0A5B7E4J5_PORTR</name>
<proteinExistence type="predicted"/>
<sequence length="225" mass="24749">MCMAVQVDKPTLIGPESRTFASFIPVPPLPECCPGLPLRVSELRSRLWKLNANGPDERGDACSNLGGKTVHRGTRQEVVRDLTEEFKEELVAVRQKYEGRTEVVESKVEEVREEVTRLRCSLEKKSLGMWGRSKYSEPAGQGRSYASSEPGDVGCCGGRTQSTHLWYALAPEDDAITPPQTPPPPSVAGSAWHVGGTSVQHKPVEFGRQVAWEAYQAQFELLAQG</sequence>
<dbReference type="AlphaFoldDB" id="A0A5B7E4J5"/>
<protein>
    <submittedName>
        <fullName evidence="1">Uncharacterized protein</fullName>
    </submittedName>
</protein>
<evidence type="ECO:0000313" key="2">
    <source>
        <dbReference type="Proteomes" id="UP000324222"/>
    </source>
</evidence>